<keyword evidence="2" id="KW-1185">Reference proteome</keyword>
<protein>
    <submittedName>
        <fullName evidence="1">Uncharacterized protein</fullName>
    </submittedName>
</protein>
<organism evidence="1 2">
    <name type="scientific">Aquimarina mytili</name>
    <dbReference type="NCBI Taxonomy" id="874423"/>
    <lineage>
        <taxon>Bacteria</taxon>
        <taxon>Pseudomonadati</taxon>
        <taxon>Bacteroidota</taxon>
        <taxon>Flavobacteriia</taxon>
        <taxon>Flavobacteriales</taxon>
        <taxon>Flavobacteriaceae</taxon>
        <taxon>Aquimarina</taxon>
    </lineage>
</organism>
<proteinExistence type="predicted"/>
<dbReference type="Proteomes" id="UP000651057">
    <property type="component" value="Unassembled WGS sequence"/>
</dbReference>
<dbReference type="RefSeq" id="WP_201916112.1">
    <property type="nucleotide sequence ID" value="NZ_BAABAX010000001.1"/>
</dbReference>
<gene>
    <name evidence="1" type="ORF">JJQ60_01120</name>
</gene>
<comment type="caution">
    <text evidence="1">The sequence shown here is derived from an EMBL/GenBank/DDBJ whole genome shotgun (WGS) entry which is preliminary data.</text>
</comment>
<name>A0A937D7V5_9FLAO</name>
<dbReference type="EMBL" id="JAERQJ010000001">
    <property type="protein sequence ID" value="MBL0682107.1"/>
    <property type="molecule type" value="Genomic_DNA"/>
</dbReference>
<evidence type="ECO:0000313" key="1">
    <source>
        <dbReference type="EMBL" id="MBL0682107.1"/>
    </source>
</evidence>
<dbReference type="AlphaFoldDB" id="A0A937D7V5"/>
<evidence type="ECO:0000313" key="2">
    <source>
        <dbReference type="Proteomes" id="UP000651057"/>
    </source>
</evidence>
<accession>A0A937D7V5</accession>
<reference evidence="1" key="1">
    <citation type="submission" date="2021-01" db="EMBL/GenBank/DDBJ databases">
        <authorList>
            <person name="Zhong Y.L."/>
        </authorList>
    </citation>
    <scope>NUCLEOTIDE SEQUENCE</scope>
    <source>
        <strain evidence="1">KCTC 23302</strain>
    </source>
</reference>
<sequence length="150" mass="16875">MSQENQISVVIPQDVIDNITNKLQECKNDLAPYLQALTANDRSGLFKMGDKSLPTVQKVKSYAETNPEFVPGYMDTQEFLKDETVVSQLTPIANILEQLFSDVDDTRLLAGSEALQAALLYYGQIKEANKKGVKSAKPIYEDLRQRFSRK</sequence>